<keyword evidence="5" id="KW-1185">Reference proteome</keyword>
<evidence type="ECO:0000256" key="2">
    <source>
        <dbReference type="ARBA" id="ARBA00022857"/>
    </source>
</evidence>
<gene>
    <name evidence="4" type="ORF">EJ06DRAFT_461563</name>
</gene>
<dbReference type="Gene3D" id="3.90.25.10">
    <property type="entry name" value="UDP-galactose 4-epimerase, domain 1"/>
    <property type="match status" value="1"/>
</dbReference>
<sequence length="287" mass="31049">RVILVTGATGRQGGAVVSALKGKFTVLGVTRSPESDKARGLGVQLVEGDLDNVPALFDAAAAVTAEPIWGVFSVQVSLGKGVTVEREIRQGKALVDESVRRGVRMFVYASVNRGPTSWGVPTPIAHFGTKNEVEQHLRDATAGMGWAIVRPVAFMDNLAPGFATRVFLSALKQTLGDKSLQWVATRDIGTVVSKIFAAPENFNHKAISLAGDELNVDGICASIKHVTGQDIAPAWWGFGAALMFVPEVGRMVRWFADEGYAADVNECRELHPEMMDFKAWLRKDSLW</sequence>
<feature type="domain" description="NmrA-like" evidence="3">
    <location>
        <begin position="2"/>
        <end position="232"/>
    </location>
</feature>
<evidence type="ECO:0000313" key="4">
    <source>
        <dbReference type="EMBL" id="KAF2397027.1"/>
    </source>
</evidence>
<dbReference type="Gene3D" id="3.40.50.720">
    <property type="entry name" value="NAD(P)-binding Rossmann-like Domain"/>
    <property type="match status" value="1"/>
</dbReference>
<dbReference type="AlphaFoldDB" id="A0A6G1HMG5"/>
<dbReference type="Pfam" id="PF05368">
    <property type="entry name" value="NmrA"/>
    <property type="match status" value="1"/>
</dbReference>
<dbReference type="PANTHER" id="PTHR42748:SF25">
    <property type="entry name" value="NMRA FAMILY PROTEIN"/>
    <property type="match status" value="1"/>
</dbReference>
<evidence type="ECO:0000313" key="5">
    <source>
        <dbReference type="Proteomes" id="UP000799640"/>
    </source>
</evidence>
<dbReference type="SUPFAM" id="SSF51735">
    <property type="entry name" value="NAD(P)-binding Rossmann-fold domains"/>
    <property type="match status" value="1"/>
</dbReference>
<dbReference type="PANTHER" id="PTHR42748">
    <property type="entry name" value="NITROGEN METABOLITE REPRESSION PROTEIN NMRA FAMILY MEMBER"/>
    <property type="match status" value="1"/>
</dbReference>
<reference evidence="4" key="1">
    <citation type="journal article" date="2020" name="Stud. Mycol.">
        <title>101 Dothideomycetes genomes: a test case for predicting lifestyles and emergence of pathogens.</title>
        <authorList>
            <person name="Haridas S."/>
            <person name="Albert R."/>
            <person name="Binder M."/>
            <person name="Bloem J."/>
            <person name="Labutti K."/>
            <person name="Salamov A."/>
            <person name="Andreopoulos B."/>
            <person name="Baker S."/>
            <person name="Barry K."/>
            <person name="Bills G."/>
            <person name="Bluhm B."/>
            <person name="Cannon C."/>
            <person name="Castanera R."/>
            <person name="Culley D."/>
            <person name="Daum C."/>
            <person name="Ezra D."/>
            <person name="Gonzalez J."/>
            <person name="Henrissat B."/>
            <person name="Kuo A."/>
            <person name="Liang C."/>
            <person name="Lipzen A."/>
            <person name="Lutzoni F."/>
            <person name="Magnuson J."/>
            <person name="Mondo S."/>
            <person name="Nolan M."/>
            <person name="Ohm R."/>
            <person name="Pangilinan J."/>
            <person name="Park H.-J."/>
            <person name="Ramirez L."/>
            <person name="Alfaro M."/>
            <person name="Sun H."/>
            <person name="Tritt A."/>
            <person name="Yoshinaga Y."/>
            <person name="Zwiers L.-H."/>
            <person name="Turgeon B."/>
            <person name="Goodwin S."/>
            <person name="Spatafora J."/>
            <person name="Crous P."/>
            <person name="Grigoriev I."/>
        </authorList>
    </citation>
    <scope>NUCLEOTIDE SEQUENCE</scope>
    <source>
        <strain evidence="4">CBS 262.69</strain>
    </source>
</reference>
<name>A0A6G1HMG5_9PEZI</name>
<dbReference type="GO" id="GO:0005634">
    <property type="term" value="C:nucleus"/>
    <property type="evidence" value="ECO:0007669"/>
    <property type="project" value="TreeGrafter"/>
</dbReference>
<dbReference type="InterPro" id="IPR036291">
    <property type="entry name" value="NAD(P)-bd_dom_sf"/>
</dbReference>
<feature type="non-terminal residue" evidence="4">
    <location>
        <position position="1"/>
    </location>
</feature>
<proteinExistence type="inferred from homology"/>
<dbReference type="Proteomes" id="UP000799640">
    <property type="component" value="Unassembled WGS sequence"/>
</dbReference>
<dbReference type="OrthoDB" id="9997102at2759"/>
<keyword evidence="2" id="KW-0521">NADP</keyword>
<comment type="similarity">
    <text evidence="1">Belongs to the NmrA-type oxidoreductase family.</text>
</comment>
<dbReference type="InterPro" id="IPR008030">
    <property type="entry name" value="NmrA-like"/>
</dbReference>
<organism evidence="4 5">
    <name type="scientific">Trichodelitschia bisporula</name>
    <dbReference type="NCBI Taxonomy" id="703511"/>
    <lineage>
        <taxon>Eukaryota</taxon>
        <taxon>Fungi</taxon>
        <taxon>Dikarya</taxon>
        <taxon>Ascomycota</taxon>
        <taxon>Pezizomycotina</taxon>
        <taxon>Dothideomycetes</taxon>
        <taxon>Dothideomycetes incertae sedis</taxon>
        <taxon>Phaeotrichales</taxon>
        <taxon>Phaeotrichaceae</taxon>
        <taxon>Trichodelitschia</taxon>
    </lineage>
</organism>
<evidence type="ECO:0000256" key="1">
    <source>
        <dbReference type="ARBA" id="ARBA00006328"/>
    </source>
</evidence>
<dbReference type="InterPro" id="IPR051164">
    <property type="entry name" value="NmrA-like_oxidored"/>
</dbReference>
<protein>
    <submittedName>
        <fullName evidence="4">NAD(P)-binding protein</fullName>
    </submittedName>
</protein>
<accession>A0A6G1HMG5</accession>
<evidence type="ECO:0000259" key="3">
    <source>
        <dbReference type="Pfam" id="PF05368"/>
    </source>
</evidence>
<feature type="non-terminal residue" evidence="4">
    <location>
        <position position="287"/>
    </location>
</feature>
<dbReference type="EMBL" id="ML996704">
    <property type="protein sequence ID" value="KAF2397027.1"/>
    <property type="molecule type" value="Genomic_DNA"/>
</dbReference>